<comment type="caution">
    <text evidence="1">The sequence shown here is derived from an EMBL/GenBank/DDBJ whole genome shotgun (WGS) entry which is preliminary data.</text>
</comment>
<organism evidence="1 2">
    <name type="scientific">Funneliformis mosseae</name>
    <name type="common">Endomycorrhizal fungus</name>
    <name type="synonym">Glomus mosseae</name>
    <dbReference type="NCBI Taxonomy" id="27381"/>
    <lineage>
        <taxon>Eukaryota</taxon>
        <taxon>Fungi</taxon>
        <taxon>Fungi incertae sedis</taxon>
        <taxon>Mucoromycota</taxon>
        <taxon>Glomeromycotina</taxon>
        <taxon>Glomeromycetes</taxon>
        <taxon>Glomerales</taxon>
        <taxon>Glomeraceae</taxon>
        <taxon>Funneliformis</taxon>
    </lineage>
</organism>
<dbReference type="Proteomes" id="UP000789375">
    <property type="component" value="Unassembled WGS sequence"/>
</dbReference>
<evidence type="ECO:0000313" key="2">
    <source>
        <dbReference type="Proteomes" id="UP000789375"/>
    </source>
</evidence>
<accession>A0A9N9GEF8</accession>
<proteinExistence type="predicted"/>
<evidence type="ECO:0000313" key="1">
    <source>
        <dbReference type="EMBL" id="CAG8596235.1"/>
    </source>
</evidence>
<sequence>MSRIYLEIQAKPSTKVNVYLTEVSLITEINSLYQQFLKGNPKYVLCDTTCSRYQKSIYLRDDNTQLLLQEEEYMIEKLLKT</sequence>
<protein>
    <submittedName>
        <fullName evidence="1">12093_t:CDS:1</fullName>
    </submittedName>
</protein>
<keyword evidence="2" id="KW-1185">Reference proteome</keyword>
<gene>
    <name evidence="1" type="ORF">FMOSSE_LOCUS8704</name>
</gene>
<reference evidence="1" key="1">
    <citation type="submission" date="2021-06" db="EMBL/GenBank/DDBJ databases">
        <authorList>
            <person name="Kallberg Y."/>
            <person name="Tangrot J."/>
            <person name="Rosling A."/>
        </authorList>
    </citation>
    <scope>NUCLEOTIDE SEQUENCE</scope>
    <source>
        <strain evidence="1">87-6 pot B 2015</strain>
    </source>
</reference>
<dbReference type="AlphaFoldDB" id="A0A9N9GEF8"/>
<dbReference type="EMBL" id="CAJVPP010002322">
    <property type="protein sequence ID" value="CAG8596235.1"/>
    <property type="molecule type" value="Genomic_DNA"/>
</dbReference>
<name>A0A9N9GEF8_FUNMO</name>